<dbReference type="EMBL" id="JAVAMP010000002">
    <property type="protein sequence ID" value="MDP5273794.1"/>
    <property type="molecule type" value="Genomic_DNA"/>
</dbReference>
<name>A0ABT9IYA6_9BACL</name>
<proteinExistence type="predicted"/>
<protein>
    <recommendedName>
        <fullName evidence="3">DUF4825 domain-containing protein</fullName>
    </recommendedName>
</protein>
<gene>
    <name evidence="1" type="ORF">Q5Y73_06740</name>
</gene>
<evidence type="ECO:0000313" key="1">
    <source>
        <dbReference type="EMBL" id="MDP5273794.1"/>
    </source>
</evidence>
<sequence>MKRIFLISLLMILIPIAMSSFFQLEFKKNEFEMNDNKETGNAVWQLSDGNLVDFMIDLPIQNKLSKVGWDHSTLSIDLNISETLNKPNTVYQDLYSIVHSGLKETKNVKLVLIRVFDQDHLGSGNQKLLMTVDANDSQWSEEMEHLINNREISKEELLSIFFKLKTTDYWEEWMEEIS</sequence>
<keyword evidence="2" id="KW-1185">Reference proteome</keyword>
<reference evidence="1 2" key="1">
    <citation type="submission" date="2023-08" db="EMBL/GenBank/DDBJ databases">
        <authorList>
            <person name="Park J.-S."/>
        </authorList>
    </citation>
    <scope>NUCLEOTIDE SEQUENCE [LARGE SCALE GENOMIC DNA]</scope>
    <source>
        <strain evidence="1 2">2205SS18-9</strain>
    </source>
</reference>
<dbReference type="RefSeq" id="WP_305991096.1">
    <property type="nucleotide sequence ID" value="NZ_JAVAMP010000002.1"/>
</dbReference>
<evidence type="ECO:0000313" key="2">
    <source>
        <dbReference type="Proteomes" id="UP001231941"/>
    </source>
</evidence>
<dbReference type="Proteomes" id="UP001231941">
    <property type="component" value="Unassembled WGS sequence"/>
</dbReference>
<accession>A0ABT9IYA6</accession>
<organism evidence="1 2">
    <name type="scientific">Chengkuizengella axinellae</name>
    <dbReference type="NCBI Taxonomy" id="3064388"/>
    <lineage>
        <taxon>Bacteria</taxon>
        <taxon>Bacillati</taxon>
        <taxon>Bacillota</taxon>
        <taxon>Bacilli</taxon>
        <taxon>Bacillales</taxon>
        <taxon>Paenibacillaceae</taxon>
        <taxon>Chengkuizengella</taxon>
    </lineage>
</organism>
<evidence type="ECO:0008006" key="3">
    <source>
        <dbReference type="Google" id="ProtNLM"/>
    </source>
</evidence>
<comment type="caution">
    <text evidence="1">The sequence shown here is derived from an EMBL/GenBank/DDBJ whole genome shotgun (WGS) entry which is preliminary data.</text>
</comment>